<keyword evidence="7" id="KW-1185">Reference proteome</keyword>
<dbReference type="KEGG" id="stae:HNV11_14225"/>
<dbReference type="PANTHER" id="PTHR30055">
    <property type="entry name" value="HTH-TYPE TRANSCRIPTIONAL REGULATOR RUTR"/>
    <property type="match status" value="1"/>
</dbReference>
<gene>
    <name evidence="6" type="ORF">HNV11_14225</name>
</gene>
<sequence length="212" mass="23823">MQRDRPQTEQRLISAVGQIITEEGFDQLGINRIASRAGVNKILIYRYFGGLEGLLKAYFDRNPPIVSSAPPDINQLKDLPLDVLFDTCCEYTLAEFRLLRQNVNAQEFLKASLFRTSDTPQHSVAAEREAQFTKLIDELAQVIGAEYGVAFAAIVASSMTLLTFQSQQHKTVFGLDLSTDEGWTNIEMALRHIYRGAYLFTKERLSLAEKAA</sequence>
<feature type="domain" description="HTH tetR-type" evidence="5">
    <location>
        <begin position="6"/>
        <end position="66"/>
    </location>
</feature>
<dbReference type="GO" id="GO:0000976">
    <property type="term" value="F:transcription cis-regulatory region binding"/>
    <property type="evidence" value="ECO:0007669"/>
    <property type="project" value="TreeGrafter"/>
</dbReference>
<dbReference type="PANTHER" id="PTHR30055:SF234">
    <property type="entry name" value="HTH-TYPE TRANSCRIPTIONAL REGULATOR BETI"/>
    <property type="match status" value="1"/>
</dbReference>
<dbReference type="Pfam" id="PF00440">
    <property type="entry name" value="TetR_N"/>
    <property type="match status" value="1"/>
</dbReference>
<name>A0A6M5YB42_9BACT</name>
<keyword evidence="2 4" id="KW-0238">DNA-binding</keyword>
<dbReference type="AlphaFoldDB" id="A0A6M5YB42"/>
<dbReference type="InterPro" id="IPR050109">
    <property type="entry name" value="HTH-type_TetR-like_transc_reg"/>
</dbReference>
<proteinExistence type="predicted"/>
<evidence type="ECO:0000256" key="3">
    <source>
        <dbReference type="ARBA" id="ARBA00023163"/>
    </source>
</evidence>
<evidence type="ECO:0000313" key="7">
    <source>
        <dbReference type="Proteomes" id="UP000502756"/>
    </source>
</evidence>
<dbReference type="RefSeq" id="WP_171740297.1">
    <property type="nucleotide sequence ID" value="NZ_CP053435.1"/>
</dbReference>
<protein>
    <submittedName>
        <fullName evidence="6">TetR/AcrR family transcriptional regulator</fullName>
    </submittedName>
</protein>
<dbReference type="SUPFAM" id="SSF46689">
    <property type="entry name" value="Homeodomain-like"/>
    <property type="match status" value="1"/>
</dbReference>
<reference evidence="6 7" key="1">
    <citation type="submission" date="2020-05" db="EMBL/GenBank/DDBJ databases">
        <title>Genome sequencing of Spirosoma sp. TS118.</title>
        <authorList>
            <person name="Lee J.-H."/>
            <person name="Jeong S."/>
            <person name="Zhao L."/>
            <person name="Jung J.-H."/>
            <person name="Kim M.-K."/>
            <person name="Lim S."/>
        </authorList>
    </citation>
    <scope>NUCLEOTIDE SEQUENCE [LARGE SCALE GENOMIC DNA]</scope>
    <source>
        <strain evidence="6 7">TS118</strain>
    </source>
</reference>
<dbReference type="Proteomes" id="UP000502756">
    <property type="component" value="Chromosome"/>
</dbReference>
<dbReference type="PRINTS" id="PR00455">
    <property type="entry name" value="HTHTETR"/>
</dbReference>
<dbReference type="InterPro" id="IPR001647">
    <property type="entry name" value="HTH_TetR"/>
</dbReference>
<dbReference type="GO" id="GO:0003700">
    <property type="term" value="F:DNA-binding transcription factor activity"/>
    <property type="evidence" value="ECO:0007669"/>
    <property type="project" value="TreeGrafter"/>
</dbReference>
<dbReference type="Gene3D" id="1.10.357.10">
    <property type="entry name" value="Tetracycline Repressor, domain 2"/>
    <property type="match status" value="1"/>
</dbReference>
<evidence type="ECO:0000256" key="1">
    <source>
        <dbReference type="ARBA" id="ARBA00023015"/>
    </source>
</evidence>
<evidence type="ECO:0000313" key="6">
    <source>
        <dbReference type="EMBL" id="QJW90453.1"/>
    </source>
</evidence>
<dbReference type="PROSITE" id="PS50977">
    <property type="entry name" value="HTH_TETR_2"/>
    <property type="match status" value="1"/>
</dbReference>
<keyword evidence="3" id="KW-0804">Transcription</keyword>
<feature type="DNA-binding region" description="H-T-H motif" evidence="4">
    <location>
        <begin position="29"/>
        <end position="48"/>
    </location>
</feature>
<accession>A0A6M5YB42</accession>
<dbReference type="InterPro" id="IPR009057">
    <property type="entry name" value="Homeodomain-like_sf"/>
</dbReference>
<evidence type="ECO:0000256" key="4">
    <source>
        <dbReference type="PROSITE-ProRule" id="PRU00335"/>
    </source>
</evidence>
<organism evidence="6 7">
    <name type="scientific">Spirosoma taeanense</name>
    <dbReference type="NCBI Taxonomy" id="2735870"/>
    <lineage>
        <taxon>Bacteria</taxon>
        <taxon>Pseudomonadati</taxon>
        <taxon>Bacteroidota</taxon>
        <taxon>Cytophagia</taxon>
        <taxon>Cytophagales</taxon>
        <taxon>Cytophagaceae</taxon>
        <taxon>Spirosoma</taxon>
    </lineage>
</organism>
<evidence type="ECO:0000256" key="2">
    <source>
        <dbReference type="ARBA" id="ARBA00023125"/>
    </source>
</evidence>
<evidence type="ECO:0000259" key="5">
    <source>
        <dbReference type="PROSITE" id="PS50977"/>
    </source>
</evidence>
<dbReference type="EMBL" id="CP053435">
    <property type="protein sequence ID" value="QJW90453.1"/>
    <property type="molecule type" value="Genomic_DNA"/>
</dbReference>
<keyword evidence="1" id="KW-0805">Transcription regulation</keyword>